<keyword evidence="1" id="KW-0472">Membrane</keyword>
<proteinExistence type="predicted"/>
<organism evidence="2 3">
    <name type="scientific">Thiobacter aerophilum</name>
    <dbReference type="NCBI Taxonomy" id="3121275"/>
    <lineage>
        <taxon>Bacteria</taxon>
        <taxon>Pseudomonadati</taxon>
        <taxon>Pseudomonadota</taxon>
        <taxon>Betaproteobacteria</taxon>
        <taxon>Burkholderiales</taxon>
        <taxon>Thiobacteraceae</taxon>
        <taxon>Thiobacter</taxon>
    </lineage>
</organism>
<dbReference type="EMBL" id="JBAJEX010000002">
    <property type="protein sequence ID" value="MEO1766325.1"/>
    <property type="molecule type" value="Genomic_DNA"/>
</dbReference>
<protein>
    <recommendedName>
        <fullName evidence="4">DUF445 family protein</fullName>
    </recommendedName>
</protein>
<dbReference type="Proteomes" id="UP001482231">
    <property type="component" value="Unassembled WGS sequence"/>
</dbReference>
<reference evidence="2 3" key="1">
    <citation type="submission" date="2024-02" db="EMBL/GenBank/DDBJ databases">
        <title>New thermophilic sulfur-oxidizing bacteria from a hot springs of the Uzon caldera (Kamchatka, Russia).</title>
        <authorList>
            <person name="Dukat A.M."/>
            <person name="Elcheninov A.G."/>
            <person name="Frolov E.N."/>
        </authorList>
    </citation>
    <scope>NUCLEOTIDE SEQUENCE [LARGE SCALE GENOMIC DNA]</scope>
    <source>
        <strain evidence="2 3">AK1</strain>
    </source>
</reference>
<keyword evidence="3" id="KW-1185">Reference proteome</keyword>
<keyword evidence="1" id="KW-1133">Transmembrane helix</keyword>
<gene>
    <name evidence="2" type="ORF">V6E02_03740</name>
</gene>
<keyword evidence="1" id="KW-0812">Transmembrane</keyword>
<evidence type="ECO:0000313" key="2">
    <source>
        <dbReference type="EMBL" id="MEO1766325.1"/>
    </source>
</evidence>
<name>A0ABV0EE81_9BURK</name>
<evidence type="ECO:0008006" key="4">
    <source>
        <dbReference type="Google" id="ProtNLM"/>
    </source>
</evidence>
<accession>A0ABV0EE81</accession>
<evidence type="ECO:0000313" key="3">
    <source>
        <dbReference type="Proteomes" id="UP001482231"/>
    </source>
</evidence>
<sequence length="251" mass="25878">MAENLADYLGTTALAVGALGAAAYGVVDGLKLVPWVDLAGFERLFSGRAAIPGRAWIGPARGTLDPLLPALVAAYGQDVMQLIKAQYRAGRSGGDLPRTLRQGVRIGFGLLPAQDIAAIAERLGLPAGLATFVADAFLRLRELRPPASGEIPRAGDGPSDEERAALARLENAIDARIDAALGLAERQYVTQTKLLAMLVALAIAFGVGLHLGAAPVVCFMVGIAAVPLAPVAKDLATALQAAVQAFRGRGG</sequence>
<dbReference type="RefSeq" id="WP_347307298.1">
    <property type="nucleotide sequence ID" value="NZ_JBAJEX010000002.1"/>
</dbReference>
<comment type="caution">
    <text evidence="2">The sequence shown here is derived from an EMBL/GenBank/DDBJ whole genome shotgun (WGS) entry which is preliminary data.</text>
</comment>
<feature type="transmembrane region" description="Helical" evidence="1">
    <location>
        <begin position="194"/>
        <end position="225"/>
    </location>
</feature>
<evidence type="ECO:0000256" key="1">
    <source>
        <dbReference type="SAM" id="Phobius"/>
    </source>
</evidence>